<protein>
    <recommendedName>
        <fullName evidence="2">GST N-terminal domain-containing protein</fullName>
    </recommendedName>
</protein>
<dbReference type="Pfam" id="PF02798">
    <property type="entry name" value="GST_N"/>
    <property type="match status" value="1"/>
</dbReference>
<gene>
    <name evidence="3" type="ORF">BDA96_04G187600</name>
</gene>
<dbReference type="EMBL" id="CM027683">
    <property type="protein sequence ID" value="KAG0533369.1"/>
    <property type="molecule type" value="Genomic_DNA"/>
</dbReference>
<dbReference type="AlphaFoldDB" id="A0A921R3N2"/>
<dbReference type="InterPro" id="IPR004045">
    <property type="entry name" value="Glutathione_S-Trfase_N"/>
</dbReference>
<accession>A0A921R3N2</accession>
<evidence type="ECO:0000259" key="2">
    <source>
        <dbReference type="PROSITE" id="PS50404"/>
    </source>
</evidence>
<evidence type="ECO:0000313" key="3">
    <source>
        <dbReference type="EMBL" id="KAG0533369.1"/>
    </source>
</evidence>
<organism evidence="3 4">
    <name type="scientific">Sorghum bicolor</name>
    <name type="common">Sorghum</name>
    <name type="synonym">Sorghum vulgare</name>
    <dbReference type="NCBI Taxonomy" id="4558"/>
    <lineage>
        <taxon>Eukaryota</taxon>
        <taxon>Viridiplantae</taxon>
        <taxon>Streptophyta</taxon>
        <taxon>Embryophyta</taxon>
        <taxon>Tracheophyta</taxon>
        <taxon>Spermatophyta</taxon>
        <taxon>Magnoliopsida</taxon>
        <taxon>Liliopsida</taxon>
        <taxon>Poales</taxon>
        <taxon>Poaceae</taxon>
        <taxon>PACMAD clade</taxon>
        <taxon>Panicoideae</taxon>
        <taxon>Andropogonodae</taxon>
        <taxon>Andropogoneae</taxon>
        <taxon>Sorghinae</taxon>
        <taxon>Sorghum</taxon>
    </lineage>
</organism>
<feature type="region of interest" description="Disordered" evidence="1">
    <location>
        <begin position="86"/>
        <end position="138"/>
    </location>
</feature>
<feature type="compositionally biased region" description="Basic and acidic residues" evidence="1">
    <location>
        <begin position="129"/>
        <end position="138"/>
    </location>
</feature>
<dbReference type="PANTHER" id="PTHR44548">
    <property type="entry name" value="GST N-TERMINAL DOMAIN-CONTAINING PROTEIN"/>
    <property type="match status" value="1"/>
</dbReference>
<proteinExistence type="predicted"/>
<dbReference type="InterPro" id="IPR036249">
    <property type="entry name" value="Thioredoxin-like_sf"/>
</dbReference>
<dbReference type="Proteomes" id="UP000807115">
    <property type="component" value="Chromosome 4"/>
</dbReference>
<dbReference type="PROSITE" id="PS50404">
    <property type="entry name" value="GST_NTER"/>
    <property type="match status" value="1"/>
</dbReference>
<dbReference type="PANTHER" id="PTHR44548:SF1">
    <property type="entry name" value="GST N-TERMINAL DOMAIN-CONTAINING PROTEIN"/>
    <property type="match status" value="1"/>
</dbReference>
<dbReference type="SUPFAM" id="SSF52833">
    <property type="entry name" value="Thioredoxin-like"/>
    <property type="match status" value="1"/>
</dbReference>
<reference evidence="3" key="1">
    <citation type="journal article" date="2019" name="BMC Genomics">
        <title>A new reference genome for Sorghum bicolor reveals high levels of sequence similarity between sweet and grain genotypes: implications for the genetics of sugar metabolism.</title>
        <authorList>
            <person name="Cooper E.A."/>
            <person name="Brenton Z.W."/>
            <person name="Flinn B.S."/>
            <person name="Jenkins J."/>
            <person name="Shu S."/>
            <person name="Flowers D."/>
            <person name="Luo F."/>
            <person name="Wang Y."/>
            <person name="Xia P."/>
            <person name="Barry K."/>
            <person name="Daum C."/>
            <person name="Lipzen A."/>
            <person name="Yoshinaga Y."/>
            <person name="Schmutz J."/>
            <person name="Saski C."/>
            <person name="Vermerris W."/>
            <person name="Kresovich S."/>
        </authorList>
    </citation>
    <scope>NUCLEOTIDE SEQUENCE</scope>
</reference>
<sequence>MTGAESGSNLVLLDVFGSPYAQCVRIALVEKDLAYKRTEEDLVAKSDILRRSNPAHAGAGAPPRMARICESLVILEYLDGAFPPPPLLSADPYARSQVDGWREQEQGWEKRREREREREGGRRTQRRLPHPDLRCEER</sequence>
<dbReference type="Gene3D" id="1.20.1050.10">
    <property type="match status" value="1"/>
</dbReference>
<feature type="compositionally biased region" description="Basic and acidic residues" evidence="1">
    <location>
        <begin position="100"/>
        <end position="122"/>
    </location>
</feature>
<reference evidence="3" key="2">
    <citation type="submission" date="2020-10" db="EMBL/GenBank/DDBJ databases">
        <authorList>
            <person name="Cooper E.A."/>
            <person name="Brenton Z.W."/>
            <person name="Flinn B.S."/>
            <person name="Jenkins J."/>
            <person name="Shu S."/>
            <person name="Flowers D."/>
            <person name="Luo F."/>
            <person name="Wang Y."/>
            <person name="Xia P."/>
            <person name="Barry K."/>
            <person name="Daum C."/>
            <person name="Lipzen A."/>
            <person name="Yoshinaga Y."/>
            <person name="Schmutz J."/>
            <person name="Saski C."/>
            <person name="Vermerris W."/>
            <person name="Kresovich S."/>
        </authorList>
    </citation>
    <scope>NUCLEOTIDE SEQUENCE</scope>
</reference>
<comment type="caution">
    <text evidence="3">The sequence shown here is derived from an EMBL/GenBank/DDBJ whole genome shotgun (WGS) entry which is preliminary data.</text>
</comment>
<feature type="domain" description="GST N-terminal" evidence="2">
    <location>
        <begin position="8"/>
        <end position="86"/>
    </location>
</feature>
<name>A0A921R3N2_SORBI</name>
<evidence type="ECO:0000313" key="4">
    <source>
        <dbReference type="Proteomes" id="UP000807115"/>
    </source>
</evidence>
<evidence type="ECO:0000256" key="1">
    <source>
        <dbReference type="SAM" id="MobiDB-lite"/>
    </source>
</evidence>
<dbReference type="Gene3D" id="3.40.30.10">
    <property type="entry name" value="Glutaredoxin"/>
    <property type="match status" value="1"/>
</dbReference>